<evidence type="ECO:0000256" key="5">
    <source>
        <dbReference type="SAM" id="MobiDB-lite"/>
    </source>
</evidence>
<feature type="region of interest" description="Disordered" evidence="5">
    <location>
        <begin position="1"/>
        <end position="103"/>
    </location>
</feature>
<dbReference type="GO" id="GO:0001671">
    <property type="term" value="F:ATPase activator activity"/>
    <property type="evidence" value="ECO:0007669"/>
    <property type="project" value="InterPro"/>
</dbReference>
<organism>
    <name type="scientific">Branchiostoma floridae</name>
    <name type="common">Florida lancelet</name>
    <name type="synonym">Amphioxus</name>
    <dbReference type="NCBI Taxonomy" id="7739"/>
    <lineage>
        <taxon>Eukaryota</taxon>
        <taxon>Metazoa</taxon>
        <taxon>Chordata</taxon>
        <taxon>Cephalochordata</taxon>
        <taxon>Leptocardii</taxon>
        <taxon>Amphioxiformes</taxon>
        <taxon>Branchiostomatidae</taxon>
        <taxon>Branchiostoma</taxon>
    </lineage>
</organism>
<dbReference type="InterPro" id="IPR038599">
    <property type="entry name" value="LAP1C-like_C_sf"/>
</dbReference>
<gene>
    <name evidence="7" type="ORF">BRAFLDRAFT_66720</name>
</gene>
<evidence type="ECO:0000256" key="2">
    <source>
        <dbReference type="ARBA" id="ARBA00022692"/>
    </source>
</evidence>
<dbReference type="PANTHER" id="PTHR18843:SF7">
    <property type="entry name" value="LAMINA-ASSOCIATED POLYPEPTIDE 1B ISOFORM 1-RELATED"/>
    <property type="match status" value="1"/>
</dbReference>
<feature type="region of interest" description="Disordered" evidence="5">
    <location>
        <begin position="116"/>
        <end position="161"/>
    </location>
</feature>
<feature type="compositionally biased region" description="Basic and acidic residues" evidence="5">
    <location>
        <begin position="42"/>
        <end position="61"/>
    </location>
</feature>
<dbReference type="InParanoid" id="C3YTV0"/>
<feature type="compositionally biased region" description="Polar residues" evidence="5">
    <location>
        <begin position="116"/>
        <end position="125"/>
    </location>
</feature>
<evidence type="ECO:0000256" key="6">
    <source>
        <dbReference type="SAM" id="Phobius"/>
    </source>
</evidence>
<feature type="compositionally biased region" description="Polar residues" evidence="5">
    <location>
        <begin position="144"/>
        <end position="155"/>
    </location>
</feature>
<evidence type="ECO:0000256" key="1">
    <source>
        <dbReference type="ARBA" id="ARBA00004370"/>
    </source>
</evidence>
<feature type="compositionally biased region" description="Basic residues" evidence="5">
    <location>
        <begin position="19"/>
        <end position="28"/>
    </location>
</feature>
<sequence length="461" mass="50091">MSRAELSDGDDGPGVLTRAQKKMKKKGGSTKEGTGTPSKGPPNDESHQRDDEEPQQEREAEISDIEDDPREGDTDDGTEASKDTQKENVLDAEAAAHRDRAVGDVMKMREMVNESNELAVSSGGSEDQEVVKTESTDLEKEQAVSYSVKTETSAPSRPDTREQNNILGISVVVLCVGAVLVAVLLGTFLSAEHGEKPGMTSVNSYSDNANTVESSSNLQADFLKRLNSLKKRFPSQDESLWSTLSDTLAPDSPTNPCSMLTLTSLVPFSSSPNARFTLTNLASTLPWLMAREHFTLHYRQFTTVKEEHAAEAIEDIMRAWSSSDVIVIPDVDSMPRYVTDVVVRTSCQSNEVPGHVVVMTSEERPEKADSIVVAVLPERDIDGGASLERTPLENHEEGLAVIRKRFPAQTDRVWQVVGAAILSHIAEAEPVKPAVVIIGAPPGAHRSADRLAQALARLQLL</sequence>
<protein>
    <submittedName>
        <fullName evidence="7">Uncharacterized protein</fullName>
    </submittedName>
</protein>
<feature type="compositionally biased region" description="Acidic residues" evidence="5">
    <location>
        <begin position="62"/>
        <end position="78"/>
    </location>
</feature>
<keyword evidence="3 6" id="KW-1133">Transmembrane helix</keyword>
<feature type="compositionally biased region" description="Basic and acidic residues" evidence="5">
    <location>
        <begin position="129"/>
        <end position="142"/>
    </location>
</feature>
<name>C3YTV0_BRAFL</name>
<dbReference type="PANTHER" id="PTHR18843">
    <property type="entry name" value="TORSIN-1A-INTERACTING PROTEIN"/>
    <property type="match status" value="1"/>
</dbReference>
<proteinExistence type="predicted"/>
<reference evidence="7" key="1">
    <citation type="journal article" date="2008" name="Nature">
        <title>The amphioxus genome and the evolution of the chordate karyotype.</title>
        <authorList>
            <consortium name="US DOE Joint Genome Institute (JGI-PGF)"/>
            <person name="Putnam N.H."/>
            <person name="Butts T."/>
            <person name="Ferrier D.E.K."/>
            <person name="Furlong R.F."/>
            <person name="Hellsten U."/>
            <person name="Kawashima T."/>
            <person name="Robinson-Rechavi M."/>
            <person name="Shoguchi E."/>
            <person name="Terry A."/>
            <person name="Yu J.-K."/>
            <person name="Benito-Gutierrez E.L."/>
            <person name="Dubchak I."/>
            <person name="Garcia-Fernandez J."/>
            <person name="Gibson-Brown J.J."/>
            <person name="Grigoriev I.V."/>
            <person name="Horton A.C."/>
            <person name="de Jong P.J."/>
            <person name="Jurka J."/>
            <person name="Kapitonov V.V."/>
            <person name="Kohara Y."/>
            <person name="Kuroki Y."/>
            <person name="Lindquist E."/>
            <person name="Lucas S."/>
            <person name="Osoegawa K."/>
            <person name="Pennacchio L.A."/>
            <person name="Salamov A.A."/>
            <person name="Satou Y."/>
            <person name="Sauka-Spengler T."/>
            <person name="Schmutz J."/>
            <person name="Shin-I T."/>
            <person name="Toyoda A."/>
            <person name="Bronner-Fraser M."/>
            <person name="Fujiyama A."/>
            <person name="Holland L.Z."/>
            <person name="Holland P.W.H."/>
            <person name="Satoh N."/>
            <person name="Rokhsar D.S."/>
        </authorList>
    </citation>
    <scope>NUCLEOTIDE SEQUENCE [LARGE SCALE GENOMIC DNA]</scope>
    <source>
        <strain evidence="7">S238N-H82</strain>
        <tissue evidence="7">Testes</tissue>
    </source>
</reference>
<dbReference type="GO" id="GO:0016020">
    <property type="term" value="C:membrane"/>
    <property type="evidence" value="ECO:0007669"/>
    <property type="project" value="UniProtKB-SubCell"/>
</dbReference>
<dbReference type="InterPro" id="IPR008662">
    <property type="entry name" value="TOIP1/2"/>
</dbReference>
<feature type="compositionally biased region" description="Basic and acidic residues" evidence="5">
    <location>
        <begin position="79"/>
        <end position="103"/>
    </location>
</feature>
<accession>C3YTV0</accession>
<dbReference type="Gene3D" id="3.40.50.12190">
    <property type="match status" value="2"/>
</dbReference>
<dbReference type="AlphaFoldDB" id="C3YTV0"/>
<comment type="subcellular location">
    <subcellularLocation>
        <location evidence="1">Membrane</location>
    </subcellularLocation>
</comment>
<keyword evidence="4 6" id="KW-0472">Membrane</keyword>
<dbReference type="EMBL" id="GG666552">
    <property type="protein sequence ID" value="EEN56227.1"/>
    <property type="molecule type" value="Genomic_DNA"/>
</dbReference>
<evidence type="ECO:0000256" key="3">
    <source>
        <dbReference type="ARBA" id="ARBA00022989"/>
    </source>
</evidence>
<keyword evidence="2 6" id="KW-0812">Transmembrane</keyword>
<evidence type="ECO:0000313" key="7">
    <source>
        <dbReference type="EMBL" id="EEN56227.1"/>
    </source>
</evidence>
<evidence type="ECO:0000256" key="4">
    <source>
        <dbReference type="ARBA" id="ARBA00023136"/>
    </source>
</evidence>
<feature type="transmembrane region" description="Helical" evidence="6">
    <location>
        <begin position="166"/>
        <end position="189"/>
    </location>
</feature>